<evidence type="ECO:0000313" key="9">
    <source>
        <dbReference type="Proteomes" id="UP000037982"/>
    </source>
</evidence>
<dbReference type="EMBL" id="LGKG01000186">
    <property type="protein sequence ID" value="KPC59230.1"/>
    <property type="molecule type" value="Genomic_DNA"/>
</dbReference>
<keyword evidence="5 7" id="KW-0472">Membrane</keyword>
<evidence type="ECO:0000256" key="3">
    <source>
        <dbReference type="ARBA" id="ARBA00022692"/>
    </source>
</evidence>
<dbReference type="PANTHER" id="PTHR30477">
    <property type="entry name" value="ABC-TRANSPORTER METAL-BINDING PROTEIN"/>
    <property type="match status" value="1"/>
</dbReference>
<dbReference type="PANTHER" id="PTHR30477:SF13">
    <property type="entry name" value="IRON TRANSPORT SYSTEM MEMBRANE PROTEIN HI_0360-RELATED"/>
    <property type="match status" value="1"/>
</dbReference>
<evidence type="ECO:0000313" key="8">
    <source>
        <dbReference type="EMBL" id="KPC59230.1"/>
    </source>
</evidence>
<name>A0A0N0GVT7_9ACTN</name>
<dbReference type="PATRIC" id="fig|66876.3.peg.7875"/>
<dbReference type="GO" id="GO:0010043">
    <property type="term" value="P:response to zinc ion"/>
    <property type="evidence" value="ECO:0007669"/>
    <property type="project" value="TreeGrafter"/>
</dbReference>
<accession>A0A0N0GVT7</accession>
<evidence type="ECO:0000256" key="1">
    <source>
        <dbReference type="ARBA" id="ARBA00004141"/>
    </source>
</evidence>
<protein>
    <submittedName>
        <fullName evidence="8">Manganese transporter</fullName>
    </submittedName>
</protein>
<feature type="transmembrane region" description="Helical" evidence="7">
    <location>
        <begin position="137"/>
        <end position="159"/>
    </location>
</feature>
<evidence type="ECO:0000256" key="5">
    <source>
        <dbReference type="ARBA" id="ARBA00023136"/>
    </source>
</evidence>
<evidence type="ECO:0000256" key="6">
    <source>
        <dbReference type="RuleBase" id="RU003943"/>
    </source>
</evidence>
<proteinExistence type="inferred from homology"/>
<dbReference type="InterPro" id="IPR037294">
    <property type="entry name" value="ABC_BtuC-like"/>
</dbReference>
<keyword evidence="9" id="KW-1185">Reference proteome</keyword>
<feature type="transmembrane region" description="Helical" evidence="7">
    <location>
        <begin position="247"/>
        <end position="270"/>
    </location>
</feature>
<keyword evidence="4 7" id="KW-1133">Transmembrane helix</keyword>
<evidence type="ECO:0000256" key="4">
    <source>
        <dbReference type="ARBA" id="ARBA00022989"/>
    </source>
</evidence>
<sequence length="286" mass="29720">MAVLTDPFQAPYMARALAELVILGILGGVVGVFVLVRRLAYVADALTHTVFPGVVIGFAAGAADGVFWGALAAGLLTAALLTLLTRTPRISEDAALTLILTALFGLGVVLVSRRHSYHHDLTAFLFGQVLTVTRQEIVQSAALALVCLTVLVVLGRHLTLRAFDPEGARALGYRIGLLDLALHTVIALVVVAAVRSVGTVLVIALVIIPAAVGRLVSHRIPVIATTGAVFGGLCGWLGLAASNEASIRYGLPLAAGPAVVLLMVGGYLALRVTTALTGRMAWKART</sequence>
<reference evidence="9" key="1">
    <citation type="submission" date="2015-07" db="EMBL/GenBank/DDBJ databases">
        <authorList>
            <person name="Ju K.-S."/>
            <person name="Doroghazi J.R."/>
            <person name="Metcalf W.W."/>
        </authorList>
    </citation>
    <scope>NUCLEOTIDE SEQUENCE [LARGE SCALE GENOMIC DNA]</scope>
    <source>
        <strain evidence="9">NRRL ISP-5002</strain>
    </source>
</reference>
<comment type="subcellular location">
    <subcellularLocation>
        <location evidence="6">Cell membrane</location>
        <topology evidence="6">Multi-pass membrane protein</topology>
    </subcellularLocation>
    <subcellularLocation>
        <location evidence="1">Membrane</location>
        <topology evidence="1">Multi-pass membrane protein</topology>
    </subcellularLocation>
</comment>
<evidence type="ECO:0000256" key="2">
    <source>
        <dbReference type="ARBA" id="ARBA00008034"/>
    </source>
</evidence>
<feature type="transmembrane region" description="Helical" evidence="7">
    <location>
        <begin position="222"/>
        <end position="241"/>
    </location>
</feature>
<feature type="transmembrane region" description="Helical" evidence="7">
    <location>
        <begin position="12"/>
        <end position="36"/>
    </location>
</feature>
<dbReference type="RefSeq" id="WP_053927661.1">
    <property type="nucleotide sequence ID" value="NZ_LGKG01000186.1"/>
</dbReference>
<dbReference type="Pfam" id="PF00950">
    <property type="entry name" value="ABC-3"/>
    <property type="match status" value="1"/>
</dbReference>
<dbReference type="AlphaFoldDB" id="A0A0N0GVT7"/>
<dbReference type="SUPFAM" id="SSF81345">
    <property type="entry name" value="ABC transporter involved in vitamin B12 uptake, BtuC"/>
    <property type="match status" value="1"/>
</dbReference>
<keyword evidence="6" id="KW-0813">Transport</keyword>
<feature type="transmembrane region" description="Helical" evidence="7">
    <location>
        <begin position="171"/>
        <end position="191"/>
    </location>
</feature>
<keyword evidence="3 6" id="KW-0812">Transmembrane</keyword>
<dbReference type="GO" id="GO:0055085">
    <property type="term" value="P:transmembrane transport"/>
    <property type="evidence" value="ECO:0007669"/>
    <property type="project" value="InterPro"/>
</dbReference>
<dbReference type="GO" id="GO:0043190">
    <property type="term" value="C:ATP-binding cassette (ABC) transporter complex"/>
    <property type="evidence" value="ECO:0007669"/>
    <property type="project" value="InterPro"/>
</dbReference>
<evidence type="ECO:0000256" key="7">
    <source>
        <dbReference type="SAM" id="Phobius"/>
    </source>
</evidence>
<gene>
    <name evidence="8" type="ORF">ADL29_35760</name>
</gene>
<dbReference type="Gene3D" id="1.10.3470.10">
    <property type="entry name" value="ABC transporter involved in vitamin B12 uptake, BtuC"/>
    <property type="match status" value="1"/>
</dbReference>
<organism evidence="8 9">
    <name type="scientific">Streptomyces chattanoogensis</name>
    <dbReference type="NCBI Taxonomy" id="66876"/>
    <lineage>
        <taxon>Bacteria</taxon>
        <taxon>Bacillati</taxon>
        <taxon>Actinomycetota</taxon>
        <taxon>Actinomycetes</taxon>
        <taxon>Kitasatosporales</taxon>
        <taxon>Streptomycetaceae</taxon>
        <taxon>Streptomyces</taxon>
    </lineage>
</organism>
<comment type="caution">
    <text evidence="8">The sequence shown here is derived from an EMBL/GenBank/DDBJ whole genome shotgun (WGS) entry which is preliminary data.</text>
</comment>
<dbReference type="InterPro" id="IPR001626">
    <property type="entry name" value="ABC_TroCD"/>
</dbReference>
<feature type="transmembrane region" description="Helical" evidence="7">
    <location>
        <begin position="197"/>
        <end position="215"/>
    </location>
</feature>
<feature type="transmembrane region" description="Helical" evidence="7">
    <location>
        <begin position="96"/>
        <end position="117"/>
    </location>
</feature>
<dbReference type="Proteomes" id="UP000037982">
    <property type="component" value="Unassembled WGS sequence"/>
</dbReference>
<comment type="similarity">
    <text evidence="2 6">Belongs to the ABC-3 integral membrane protein family.</text>
</comment>